<dbReference type="CDD" id="cd13194">
    <property type="entry name" value="FERM_C_ERM"/>
    <property type="match status" value="1"/>
</dbReference>
<evidence type="ECO:0000313" key="11">
    <source>
        <dbReference type="EMBL" id="VDO76644.1"/>
    </source>
</evidence>
<dbReference type="InterPro" id="IPR008954">
    <property type="entry name" value="Moesin_tail_sf"/>
</dbReference>
<dbReference type="PROSITE" id="PS00660">
    <property type="entry name" value="FERM_1"/>
    <property type="match status" value="1"/>
</dbReference>
<evidence type="ECO:0000256" key="4">
    <source>
        <dbReference type="ARBA" id="ARBA00022025"/>
    </source>
</evidence>
<dbReference type="FunFam" id="2.30.29.30:FF:000003">
    <property type="entry name" value="Radixin isoform 1"/>
    <property type="match status" value="1"/>
</dbReference>
<dbReference type="PRINTS" id="PR00935">
    <property type="entry name" value="BAND41"/>
</dbReference>
<dbReference type="InterPro" id="IPR019747">
    <property type="entry name" value="FERM_CS"/>
</dbReference>
<dbReference type="InterPro" id="IPR011993">
    <property type="entry name" value="PH-like_dom_sf"/>
</dbReference>
<evidence type="ECO:0000313" key="12">
    <source>
        <dbReference type="Proteomes" id="UP000050761"/>
    </source>
</evidence>
<evidence type="ECO:0000259" key="10">
    <source>
        <dbReference type="PROSITE" id="PS50057"/>
    </source>
</evidence>
<dbReference type="GO" id="GO:0005886">
    <property type="term" value="C:plasma membrane"/>
    <property type="evidence" value="ECO:0007669"/>
    <property type="project" value="UniProtKB-SubCell"/>
</dbReference>
<reference evidence="11 12" key="1">
    <citation type="submission" date="2018-11" db="EMBL/GenBank/DDBJ databases">
        <authorList>
            <consortium name="Pathogen Informatics"/>
        </authorList>
    </citation>
    <scope>NUCLEOTIDE SEQUENCE [LARGE SCALE GENOMIC DNA]</scope>
</reference>
<dbReference type="SUPFAM" id="SSF54236">
    <property type="entry name" value="Ubiquitin-like"/>
    <property type="match status" value="1"/>
</dbReference>
<keyword evidence="9" id="KW-0175">Coiled coil</keyword>
<evidence type="ECO:0000256" key="1">
    <source>
        <dbReference type="ARBA" id="ARBA00004105"/>
    </source>
</evidence>
<dbReference type="Pfam" id="PF20492">
    <property type="entry name" value="ERM_helical"/>
    <property type="match status" value="1"/>
</dbReference>
<evidence type="ECO:0000256" key="5">
    <source>
        <dbReference type="ARBA" id="ARBA00022475"/>
    </source>
</evidence>
<dbReference type="Pfam" id="PF09379">
    <property type="entry name" value="FERM_N"/>
    <property type="match status" value="1"/>
</dbReference>
<dbReference type="InterPro" id="IPR046810">
    <property type="entry name" value="ERM_helical"/>
</dbReference>
<dbReference type="PROSITE" id="PS00661">
    <property type="entry name" value="FERM_2"/>
    <property type="match status" value="1"/>
</dbReference>
<dbReference type="SUPFAM" id="SSF48678">
    <property type="entry name" value="Moesin tail domain"/>
    <property type="match status" value="1"/>
</dbReference>
<dbReference type="PANTHER" id="PTHR23281">
    <property type="entry name" value="MERLIN/MOESIN/EZRIN/RADIXIN"/>
    <property type="match status" value="1"/>
</dbReference>
<dbReference type="InterPro" id="IPR019748">
    <property type="entry name" value="FERM_central"/>
</dbReference>
<dbReference type="WBParaSite" id="HPBE_0000851301-mRNA-1">
    <property type="protein sequence ID" value="HPBE_0000851301-mRNA-1"/>
    <property type="gene ID" value="HPBE_0000851301"/>
</dbReference>
<protein>
    <recommendedName>
        <fullName evidence="4">Moesin/ezrin/radixin homolog 1</fullName>
    </recommendedName>
</protein>
<name>A0A3P7YWN7_HELPZ</name>
<dbReference type="InterPro" id="IPR029071">
    <property type="entry name" value="Ubiquitin-like_domsf"/>
</dbReference>
<dbReference type="CDD" id="cd17187">
    <property type="entry name" value="FERM_F1_ERM"/>
    <property type="match status" value="1"/>
</dbReference>
<dbReference type="InterPro" id="IPR000299">
    <property type="entry name" value="FERM_domain"/>
</dbReference>
<reference evidence="13" key="2">
    <citation type="submission" date="2019-09" db="UniProtKB">
        <authorList>
            <consortium name="WormBaseParasite"/>
        </authorList>
    </citation>
    <scope>IDENTIFICATION</scope>
</reference>
<dbReference type="Gene3D" id="1.20.5.450">
    <property type="match status" value="1"/>
</dbReference>
<evidence type="ECO:0000256" key="7">
    <source>
        <dbReference type="ARBA" id="ARBA00043944"/>
    </source>
</evidence>
<dbReference type="InterPro" id="IPR035963">
    <property type="entry name" value="FERM_2"/>
</dbReference>
<dbReference type="PIRSF" id="PIRSF002305">
    <property type="entry name" value="ERM"/>
    <property type="match status" value="1"/>
</dbReference>
<dbReference type="CDD" id="cd14473">
    <property type="entry name" value="FERM_B-lobe"/>
    <property type="match status" value="1"/>
</dbReference>
<dbReference type="SMART" id="SM01196">
    <property type="entry name" value="FERM_C"/>
    <property type="match status" value="1"/>
</dbReference>
<dbReference type="Pfam" id="PF09380">
    <property type="entry name" value="FERM_C"/>
    <property type="match status" value="1"/>
</dbReference>
<dbReference type="FunFam" id="3.10.20.90:FF:000013">
    <property type="entry name" value="radixin isoform X1"/>
    <property type="match status" value="1"/>
</dbReference>
<evidence type="ECO:0000256" key="3">
    <source>
        <dbReference type="ARBA" id="ARBA00004536"/>
    </source>
</evidence>
<feature type="domain" description="FERM" evidence="10">
    <location>
        <begin position="3"/>
        <end position="293"/>
    </location>
</feature>
<dbReference type="InterPro" id="IPR000798">
    <property type="entry name" value="Ez/rad/moesin-like"/>
</dbReference>
<dbReference type="PRINTS" id="PR00661">
    <property type="entry name" value="ERMFAMILY"/>
</dbReference>
<dbReference type="InterPro" id="IPR011259">
    <property type="entry name" value="ERM_C_dom"/>
</dbReference>
<dbReference type="Gene3D" id="2.30.29.30">
    <property type="entry name" value="Pleckstrin-homology domain (PH domain)/Phosphotyrosine-binding domain (PTB)"/>
    <property type="match status" value="1"/>
</dbReference>
<dbReference type="Pfam" id="PF00373">
    <property type="entry name" value="FERM_M"/>
    <property type="match status" value="1"/>
</dbReference>
<dbReference type="AlphaFoldDB" id="A0A3P7YWN7"/>
<dbReference type="OrthoDB" id="6018897at2759"/>
<dbReference type="InterPro" id="IPR019749">
    <property type="entry name" value="Band_41_domain"/>
</dbReference>
<keyword evidence="5" id="KW-1003">Cell membrane</keyword>
<dbReference type="GO" id="GO:0005902">
    <property type="term" value="C:microvillus"/>
    <property type="evidence" value="ECO:0007669"/>
    <property type="project" value="UniProtKB-SubCell"/>
</dbReference>
<feature type="coiled-coil region" evidence="9">
    <location>
        <begin position="299"/>
        <end position="446"/>
    </location>
</feature>
<accession>A0A3P7YWN7</accession>
<dbReference type="EMBL" id="UZAH01026171">
    <property type="protein sequence ID" value="VDO76644.1"/>
    <property type="molecule type" value="Genomic_DNA"/>
</dbReference>
<keyword evidence="12" id="KW-1185">Reference proteome</keyword>
<comment type="subcellular location">
    <subcellularLocation>
        <location evidence="3">Cell junction</location>
        <location evidence="3">Adherens junction</location>
    </subcellularLocation>
    <subcellularLocation>
        <location evidence="2">Cell membrane</location>
        <topology evidence="2">Peripheral membrane protein</topology>
    </subcellularLocation>
    <subcellularLocation>
        <location evidence="1">Cell projection</location>
        <location evidence="1">Microvillus</location>
    </subcellularLocation>
    <subcellularLocation>
        <location evidence="7">Cell projection</location>
        <location evidence="7">Rhabdomere</location>
    </subcellularLocation>
</comment>
<dbReference type="GO" id="GO:0005912">
    <property type="term" value="C:adherens junction"/>
    <property type="evidence" value="ECO:0007669"/>
    <property type="project" value="UniProtKB-SubCell"/>
</dbReference>
<dbReference type="PROSITE" id="PS50057">
    <property type="entry name" value="FERM_3"/>
    <property type="match status" value="1"/>
</dbReference>
<dbReference type="InterPro" id="IPR041789">
    <property type="entry name" value="ERM_FERM_C"/>
</dbReference>
<dbReference type="SMART" id="SM00295">
    <property type="entry name" value="B41"/>
    <property type="match status" value="1"/>
</dbReference>
<dbReference type="Pfam" id="PF00769">
    <property type="entry name" value="ERM_C"/>
    <property type="match status" value="1"/>
</dbReference>
<feature type="binding site" evidence="8">
    <location>
        <begin position="58"/>
        <end position="61"/>
    </location>
    <ligand>
        <name>a 1,2-diacyl-sn-glycero-3-phospho-(1D-myo-inositol)</name>
        <dbReference type="ChEBI" id="CHEBI:57880"/>
    </ligand>
</feature>
<sequence length="605" mass="70929">MSINVRVTTMDAELEFAIQSNTTGKQLFDQVVKTIGLREIWYFGLQYTDTKGFPTWLKLNKKVLSQDVKKDQTLMFKFRAKFYPEDVGEEIIQDVTMRLFYLQVKDAILSDEVYCSPETSVLLASFAMQAKYGDYQPETHKPGCLTADRLLPQRVAGQFKMSSDEWEKRIMTWWADHKGTSREQAMTEYLKLAQDLEMYGVNYFEIRNKKGTDLYLGVDALGLNIYEKSDKLSPKVGFPWSEIRNISFNDKKFVIKPIDKKANDFVFYAPRLRINKRILALCMGNHELYMRRRKPDTIEVQQMKQQAREERALKQAEQERLNKEMSAREQAEARQREAEDRMRRMQEDMERAKRELLEAQNTIHNLEIQLRQLQLAKEALESKEVELRELTAQLQSEKAMSEEERRRLREEVAVREGEVHAMRTEVQRQTEVTHRLQDEVEAARRESVMKHTSVINHHTHTVFFLVRIGFHPAGIAVIVQHTMLTREDNHTDEDENGVTGESACILFFLFSPKPISVSKELTTEADQHVPQRELDRITAAEQNQSIKSKLEMLTRELEVVKDERAVTDYDVLHMENKRAGRDKYKTLRQIRGGNTKRRIDQYENM</sequence>
<evidence type="ECO:0000256" key="8">
    <source>
        <dbReference type="PIRSR" id="PIRSR002305-1"/>
    </source>
</evidence>
<dbReference type="InterPro" id="IPR014352">
    <property type="entry name" value="FERM/acyl-CoA-bd_prot_sf"/>
</dbReference>
<dbReference type="Proteomes" id="UP000050761">
    <property type="component" value="Unassembled WGS sequence"/>
</dbReference>
<dbReference type="SUPFAM" id="SSF50729">
    <property type="entry name" value="PH domain-like"/>
    <property type="match status" value="1"/>
</dbReference>
<dbReference type="InterPro" id="IPR011174">
    <property type="entry name" value="ERM"/>
</dbReference>
<dbReference type="InterPro" id="IPR018980">
    <property type="entry name" value="FERM_PH-like_C"/>
</dbReference>
<keyword evidence="6" id="KW-0472">Membrane</keyword>
<proteinExistence type="predicted"/>
<gene>
    <name evidence="11" type="ORF">HPBE_LOCUS8514</name>
</gene>
<dbReference type="Gene3D" id="6.10.360.10">
    <property type="match status" value="1"/>
</dbReference>
<evidence type="ECO:0000256" key="6">
    <source>
        <dbReference type="ARBA" id="ARBA00023136"/>
    </source>
</evidence>
<feature type="binding site" evidence="8">
    <location>
        <position position="276"/>
    </location>
    <ligand>
        <name>a 1,2-diacyl-sn-glycero-3-phospho-(1D-myo-inositol)</name>
        <dbReference type="ChEBI" id="CHEBI:57880"/>
    </ligand>
</feature>
<evidence type="ECO:0000256" key="9">
    <source>
        <dbReference type="SAM" id="Coils"/>
    </source>
</evidence>
<dbReference type="Gene3D" id="1.20.80.10">
    <property type="match status" value="1"/>
</dbReference>
<organism evidence="11">
    <name type="scientific">Heligmosomoides polygyrus</name>
    <name type="common">Parasitic roundworm</name>
    <dbReference type="NCBI Taxonomy" id="6339"/>
    <lineage>
        <taxon>Eukaryota</taxon>
        <taxon>Metazoa</taxon>
        <taxon>Ecdysozoa</taxon>
        <taxon>Nematoda</taxon>
        <taxon>Chromadorea</taxon>
        <taxon>Rhabditida</taxon>
        <taxon>Rhabditina</taxon>
        <taxon>Rhabditomorpha</taxon>
        <taxon>Strongyloidea</taxon>
        <taxon>Heligmosomidae</taxon>
        <taxon>Heligmosomoides</taxon>
    </lineage>
</organism>
<dbReference type="InterPro" id="IPR018979">
    <property type="entry name" value="FERM_N"/>
</dbReference>
<dbReference type="FunFam" id="1.20.80.10:FF:000002">
    <property type="entry name" value="radixin isoform X1"/>
    <property type="match status" value="1"/>
</dbReference>
<dbReference type="GO" id="GO:0003779">
    <property type="term" value="F:actin binding"/>
    <property type="evidence" value="ECO:0007669"/>
    <property type="project" value="InterPro"/>
</dbReference>
<dbReference type="Gene3D" id="3.10.20.90">
    <property type="entry name" value="Phosphatidylinositol 3-kinase Catalytic Subunit, Chain A, domain 1"/>
    <property type="match status" value="1"/>
</dbReference>
<evidence type="ECO:0000256" key="2">
    <source>
        <dbReference type="ARBA" id="ARBA00004202"/>
    </source>
</evidence>
<evidence type="ECO:0000313" key="13">
    <source>
        <dbReference type="WBParaSite" id="HPBE_0000851301-mRNA-1"/>
    </source>
</evidence>
<dbReference type="SUPFAM" id="SSF47031">
    <property type="entry name" value="Second domain of FERM"/>
    <property type="match status" value="1"/>
</dbReference>